<proteinExistence type="predicted"/>
<sequence>MSSVGVIKELWRYPVSSVTGEMLDKASISDKGMDGDRRYALVEVSTGIVAHPERDKRWQKAVYVRSRTAANGAVEVQVPDHPWLGVAQAELSVALTGFFEFEVEVRPYEHSVREDDKQVFAVDRYDVSPVHLLTTASVDHLQQLHPAGNPDRRRFRPNIYVQAEADITGFAELNWIDRPILMGSIAGKVIAPTKRCGFAIIAQEGLDNDPEILRNVMRFGGRHMGVYCRPRHSGMVQIGDVISLAD</sequence>
<dbReference type="SUPFAM" id="SSF50800">
    <property type="entry name" value="PK beta-barrel domain-like"/>
    <property type="match status" value="1"/>
</dbReference>
<gene>
    <name evidence="2" type="ORF">H4W29_005404</name>
</gene>
<organism evidence="2 3">
    <name type="scientific">Rhizobium viscosum</name>
    <name type="common">Arthrobacter viscosus</name>
    <dbReference type="NCBI Taxonomy" id="1673"/>
    <lineage>
        <taxon>Bacteria</taxon>
        <taxon>Pseudomonadati</taxon>
        <taxon>Pseudomonadota</taxon>
        <taxon>Alphaproteobacteria</taxon>
        <taxon>Hyphomicrobiales</taxon>
        <taxon>Rhizobiaceae</taxon>
        <taxon>Rhizobium/Agrobacterium group</taxon>
        <taxon>Rhizobium</taxon>
    </lineage>
</organism>
<dbReference type="EMBL" id="JADBEC010000002">
    <property type="protein sequence ID" value="MBE1508159.1"/>
    <property type="molecule type" value="Genomic_DNA"/>
</dbReference>
<accession>A0ABR9IY60</accession>
<dbReference type="InterPro" id="IPR005303">
    <property type="entry name" value="MOCOS_middle"/>
</dbReference>
<evidence type="ECO:0000259" key="1">
    <source>
        <dbReference type="PROSITE" id="PS51340"/>
    </source>
</evidence>
<dbReference type="RefSeq" id="WP_192731803.1">
    <property type="nucleotide sequence ID" value="NZ_BAAAVL010000002.1"/>
</dbReference>
<reference evidence="2 3" key="1">
    <citation type="submission" date="2020-10" db="EMBL/GenBank/DDBJ databases">
        <title>Sequencing the genomes of 1000 actinobacteria strains.</title>
        <authorList>
            <person name="Klenk H.-P."/>
        </authorList>
    </citation>
    <scope>NUCLEOTIDE SEQUENCE [LARGE SCALE GENOMIC DNA]</scope>
    <source>
        <strain evidence="2 3">DSM 7307</strain>
    </source>
</reference>
<dbReference type="PROSITE" id="PS51340">
    <property type="entry name" value="MOSC"/>
    <property type="match status" value="1"/>
</dbReference>
<dbReference type="InterPro" id="IPR011037">
    <property type="entry name" value="Pyrv_Knase-like_insert_dom_sf"/>
</dbReference>
<name>A0ABR9IY60_RHIVS</name>
<evidence type="ECO:0000313" key="3">
    <source>
        <dbReference type="Proteomes" id="UP000620262"/>
    </source>
</evidence>
<evidence type="ECO:0000313" key="2">
    <source>
        <dbReference type="EMBL" id="MBE1508159.1"/>
    </source>
</evidence>
<keyword evidence="3" id="KW-1185">Reference proteome</keyword>
<comment type="caution">
    <text evidence="2">The sequence shown here is derived from an EMBL/GenBank/DDBJ whole genome shotgun (WGS) entry which is preliminary data.</text>
</comment>
<dbReference type="Proteomes" id="UP000620262">
    <property type="component" value="Unassembled WGS sequence"/>
</dbReference>
<dbReference type="Pfam" id="PF03473">
    <property type="entry name" value="MOSC"/>
    <property type="match status" value="1"/>
</dbReference>
<dbReference type="Pfam" id="PF03476">
    <property type="entry name" value="MOSC_N"/>
    <property type="match status" value="1"/>
</dbReference>
<feature type="domain" description="MOSC" evidence="1">
    <location>
        <begin position="97"/>
        <end position="245"/>
    </location>
</feature>
<dbReference type="InterPro" id="IPR005302">
    <property type="entry name" value="MoCF_Sase_C"/>
</dbReference>
<protein>
    <submittedName>
        <fullName evidence="2">Uncharacterized protein YcbX</fullName>
    </submittedName>
</protein>